<dbReference type="EMBL" id="FXBB01000005">
    <property type="protein sequence ID" value="SMG18573.1"/>
    <property type="molecule type" value="Genomic_DNA"/>
</dbReference>
<dbReference type="GO" id="GO:0000271">
    <property type="term" value="P:polysaccharide biosynthetic process"/>
    <property type="evidence" value="ECO:0007669"/>
    <property type="project" value="TreeGrafter"/>
</dbReference>
<keyword evidence="5" id="KW-1185">Reference proteome</keyword>
<name>A0A1X7ITQ6_9BACT</name>
<comment type="similarity">
    <text evidence="3">Belongs to the DegT/DnrJ/EryC1 family.</text>
</comment>
<evidence type="ECO:0000256" key="3">
    <source>
        <dbReference type="RuleBase" id="RU004508"/>
    </source>
</evidence>
<dbReference type="OrthoDB" id="9804264at2"/>
<evidence type="ECO:0000256" key="1">
    <source>
        <dbReference type="PIRSR" id="PIRSR000390-1"/>
    </source>
</evidence>
<dbReference type="GO" id="GO:0008483">
    <property type="term" value="F:transaminase activity"/>
    <property type="evidence" value="ECO:0007669"/>
    <property type="project" value="TreeGrafter"/>
</dbReference>
<dbReference type="CDD" id="cd00616">
    <property type="entry name" value="AHBA_syn"/>
    <property type="match status" value="1"/>
</dbReference>
<dbReference type="InterPro" id="IPR000653">
    <property type="entry name" value="DegT/StrS_aminotransferase"/>
</dbReference>
<feature type="modified residue" description="N6-(pyridoxal phosphate)lysine" evidence="2">
    <location>
        <position position="204"/>
    </location>
</feature>
<dbReference type="InterPro" id="IPR015421">
    <property type="entry name" value="PyrdxlP-dep_Trfase_major"/>
</dbReference>
<evidence type="ECO:0000313" key="5">
    <source>
        <dbReference type="Proteomes" id="UP000193355"/>
    </source>
</evidence>
<reference evidence="5" key="1">
    <citation type="submission" date="2017-04" db="EMBL/GenBank/DDBJ databases">
        <authorList>
            <person name="Varghese N."/>
            <person name="Submissions S."/>
        </authorList>
    </citation>
    <scope>NUCLEOTIDE SEQUENCE [LARGE SCALE GENOMIC DNA]</scope>
    <source>
        <strain evidence="5">USBA 82</strain>
    </source>
</reference>
<sequence length="433" mass="48629">MKLAIKGGNPVRTEKFPAYRIMGDREKEALCRVIDSGVLSRFLGVWHDDFYGGPEVQAVEREWAAFLGVKHAISVNSCTSALYCAVGATGVEPGEEIIVSPYTMSASATAPLVYNAVPVFADIEEDHYCLDPDSVESRITSRTRAIIVVDIFGQPYDRDRINHIAQKHGLYVIEDCAQAPGATWKDKKAGTLGHMGCFSLNYHKHIHTGEGGFVVTDDDELAMRVRLIRNHAEAVVEKAGRTYLNNMIGFNYRMTELEASVARCQLDRLPDLLEKRQENCLYLNDALSEIPAIKPTFIRPDTTHAFYVHPLKFDRAVAGVDRDTFIEAVKAELPLTELREGEGVKVSSGYCKPLYLQPMFQNKMAYGSGGCPFVAPWYDGEVDYSKGICPVAERMYGEELFLHELMRPPMTKDDLDDVLKAFWKVWDNREELL</sequence>
<dbReference type="PIRSF" id="PIRSF000390">
    <property type="entry name" value="PLP_StrS"/>
    <property type="match status" value="1"/>
</dbReference>
<dbReference type="PANTHER" id="PTHR30244:SF34">
    <property type="entry name" value="DTDP-4-AMINO-4,6-DIDEOXYGALACTOSE TRANSAMINASE"/>
    <property type="match status" value="1"/>
</dbReference>
<accession>A0A1X7ITQ6</accession>
<proteinExistence type="inferred from homology"/>
<dbReference type="STRING" id="561720.SAMN06275492_10538"/>
<keyword evidence="2 3" id="KW-0663">Pyridoxal phosphate</keyword>
<protein>
    <submittedName>
        <fullName evidence="4">dTDP-4-amino-4,6-dideoxygalactose transaminase</fullName>
    </submittedName>
</protein>
<feature type="active site" description="Proton acceptor" evidence="1">
    <location>
        <position position="204"/>
    </location>
</feature>
<dbReference type="Gene3D" id="3.90.1150.10">
    <property type="entry name" value="Aspartate Aminotransferase, domain 1"/>
    <property type="match status" value="1"/>
</dbReference>
<gene>
    <name evidence="4" type="ORF">SAMN06275492_10538</name>
</gene>
<evidence type="ECO:0000313" key="4">
    <source>
        <dbReference type="EMBL" id="SMG18573.1"/>
    </source>
</evidence>
<evidence type="ECO:0000256" key="2">
    <source>
        <dbReference type="PIRSR" id="PIRSR000390-2"/>
    </source>
</evidence>
<dbReference type="Pfam" id="PF01041">
    <property type="entry name" value="DegT_DnrJ_EryC1"/>
    <property type="match status" value="1"/>
</dbReference>
<dbReference type="Proteomes" id="UP000193355">
    <property type="component" value="Unassembled WGS sequence"/>
</dbReference>
<dbReference type="InterPro" id="IPR015424">
    <property type="entry name" value="PyrdxlP-dep_Trfase"/>
</dbReference>
<dbReference type="SUPFAM" id="SSF53383">
    <property type="entry name" value="PLP-dependent transferases"/>
    <property type="match status" value="1"/>
</dbReference>
<dbReference type="InterPro" id="IPR015422">
    <property type="entry name" value="PyrdxlP-dep_Trfase_small"/>
</dbReference>
<dbReference type="PANTHER" id="PTHR30244">
    <property type="entry name" value="TRANSAMINASE"/>
    <property type="match status" value="1"/>
</dbReference>
<dbReference type="AlphaFoldDB" id="A0A1X7ITQ6"/>
<dbReference type="Gene3D" id="3.40.640.10">
    <property type="entry name" value="Type I PLP-dependent aspartate aminotransferase-like (Major domain)"/>
    <property type="match status" value="1"/>
</dbReference>
<dbReference type="GO" id="GO:0030170">
    <property type="term" value="F:pyridoxal phosphate binding"/>
    <property type="evidence" value="ECO:0007669"/>
    <property type="project" value="TreeGrafter"/>
</dbReference>
<organism evidence="4 5">
    <name type="scientific">Dethiosulfovibrio salsuginis</name>
    <dbReference type="NCBI Taxonomy" id="561720"/>
    <lineage>
        <taxon>Bacteria</taxon>
        <taxon>Thermotogati</taxon>
        <taxon>Synergistota</taxon>
        <taxon>Synergistia</taxon>
        <taxon>Synergistales</taxon>
        <taxon>Dethiosulfovibrionaceae</taxon>
        <taxon>Dethiosulfovibrio</taxon>
    </lineage>
</organism>
<dbReference type="RefSeq" id="WP_085543938.1">
    <property type="nucleotide sequence ID" value="NZ_FXBB01000005.1"/>
</dbReference>